<name>A0A418WLR3_9SPHN</name>
<feature type="domain" description="OmpA-like" evidence="2">
    <location>
        <begin position="105"/>
        <end position="217"/>
    </location>
</feature>
<dbReference type="InterPro" id="IPR050330">
    <property type="entry name" value="Bact_OuterMem_StrucFunc"/>
</dbReference>
<evidence type="ECO:0000256" key="1">
    <source>
        <dbReference type="PROSITE-ProRule" id="PRU00473"/>
    </source>
</evidence>
<evidence type="ECO:0000313" key="4">
    <source>
        <dbReference type="Proteomes" id="UP000286100"/>
    </source>
</evidence>
<accession>A0A418WLR3</accession>
<dbReference type="EMBL" id="QYUM01000003">
    <property type="protein sequence ID" value="RJF90809.1"/>
    <property type="molecule type" value="Genomic_DNA"/>
</dbReference>
<organism evidence="3 4">
    <name type="scientific">Sphingomonas cavernae</name>
    <dbReference type="NCBI Taxonomy" id="2320861"/>
    <lineage>
        <taxon>Bacteria</taxon>
        <taxon>Pseudomonadati</taxon>
        <taxon>Pseudomonadota</taxon>
        <taxon>Alphaproteobacteria</taxon>
        <taxon>Sphingomonadales</taxon>
        <taxon>Sphingomonadaceae</taxon>
        <taxon>Sphingomonas</taxon>
    </lineage>
</organism>
<dbReference type="OrthoDB" id="9814546at2"/>
<sequence length="217" mass="23575">MAANRKALVSCRALRDSPRSWCRDLPGDRWMLLNRRTCCVVIGLLALGACGLRDAQENAASVEVPTNQVRSHFIGLPNGATIAVEPGSVGEQLANYLASRDPAPRSFEIGGKQFDDWSATATPATRAMVPELVELLKSYPDVRLRLVGHSDGAGDAKANQKISEDRAITAKQMLVEAGISEDRIETEGRGMSQPIADNANVEGRARNRRIELIVIEK</sequence>
<reference evidence="3 4" key="1">
    <citation type="submission" date="2018-09" db="EMBL/GenBank/DDBJ databases">
        <authorList>
            <person name="Zhu H."/>
        </authorList>
    </citation>
    <scope>NUCLEOTIDE SEQUENCE [LARGE SCALE GENOMIC DNA]</scope>
    <source>
        <strain evidence="3 4">K2R01-6</strain>
    </source>
</reference>
<dbReference type="Proteomes" id="UP000286100">
    <property type="component" value="Unassembled WGS sequence"/>
</dbReference>
<dbReference type="PROSITE" id="PS51123">
    <property type="entry name" value="OMPA_2"/>
    <property type="match status" value="1"/>
</dbReference>
<gene>
    <name evidence="3" type="ORF">D3876_11495</name>
</gene>
<dbReference type="PRINTS" id="PR01023">
    <property type="entry name" value="NAFLGMOTY"/>
</dbReference>
<proteinExistence type="predicted"/>
<dbReference type="SUPFAM" id="SSF103088">
    <property type="entry name" value="OmpA-like"/>
    <property type="match status" value="1"/>
</dbReference>
<dbReference type="PANTHER" id="PTHR30329">
    <property type="entry name" value="STATOR ELEMENT OF FLAGELLAR MOTOR COMPLEX"/>
    <property type="match status" value="1"/>
</dbReference>
<dbReference type="PANTHER" id="PTHR30329:SF21">
    <property type="entry name" value="LIPOPROTEIN YIAD-RELATED"/>
    <property type="match status" value="1"/>
</dbReference>
<evidence type="ECO:0000313" key="3">
    <source>
        <dbReference type="EMBL" id="RJF90809.1"/>
    </source>
</evidence>
<keyword evidence="4" id="KW-1185">Reference proteome</keyword>
<dbReference type="InterPro" id="IPR006665">
    <property type="entry name" value="OmpA-like"/>
</dbReference>
<dbReference type="Gene3D" id="3.30.1330.60">
    <property type="entry name" value="OmpA-like domain"/>
    <property type="match status" value="1"/>
</dbReference>
<dbReference type="InterPro" id="IPR036737">
    <property type="entry name" value="OmpA-like_sf"/>
</dbReference>
<keyword evidence="1" id="KW-0472">Membrane</keyword>
<dbReference type="GO" id="GO:0016020">
    <property type="term" value="C:membrane"/>
    <property type="evidence" value="ECO:0007669"/>
    <property type="project" value="UniProtKB-UniRule"/>
</dbReference>
<protein>
    <submittedName>
        <fullName evidence="3">OmpA family protein</fullName>
    </submittedName>
</protein>
<dbReference type="AlphaFoldDB" id="A0A418WLR3"/>
<dbReference type="CDD" id="cd07185">
    <property type="entry name" value="OmpA_C-like"/>
    <property type="match status" value="1"/>
</dbReference>
<dbReference type="Pfam" id="PF00691">
    <property type="entry name" value="OmpA"/>
    <property type="match status" value="1"/>
</dbReference>
<comment type="caution">
    <text evidence="3">The sequence shown here is derived from an EMBL/GenBank/DDBJ whole genome shotgun (WGS) entry which is preliminary data.</text>
</comment>
<evidence type="ECO:0000259" key="2">
    <source>
        <dbReference type="PROSITE" id="PS51123"/>
    </source>
</evidence>